<evidence type="ECO:0000313" key="11">
    <source>
        <dbReference type="Proteomes" id="UP000621560"/>
    </source>
</evidence>
<dbReference type="InterPro" id="IPR051313">
    <property type="entry name" value="Bact_iron-sidero_bind"/>
</dbReference>
<organism evidence="10 11">
    <name type="scientific">Paenibacillus sabuli</name>
    <dbReference type="NCBI Taxonomy" id="2772509"/>
    <lineage>
        <taxon>Bacteria</taxon>
        <taxon>Bacillati</taxon>
        <taxon>Bacillota</taxon>
        <taxon>Bacilli</taxon>
        <taxon>Bacillales</taxon>
        <taxon>Paenibacillaceae</taxon>
        <taxon>Paenibacillus</taxon>
    </lineage>
</organism>
<gene>
    <name evidence="10" type="ORF">IDH44_24125</name>
</gene>
<keyword evidence="6" id="KW-0238">DNA-binding</keyword>
<dbReference type="RefSeq" id="WP_190921389.1">
    <property type="nucleotide sequence ID" value="NZ_JACXIZ010000060.1"/>
</dbReference>
<evidence type="ECO:0000256" key="1">
    <source>
        <dbReference type="ARBA" id="ARBA00004196"/>
    </source>
</evidence>
<dbReference type="Gene3D" id="2.60.120.10">
    <property type="entry name" value="Jelly Rolls"/>
    <property type="match status" value="1"/>
</dbReference>
<evidence type="ECO:0000256" key="7">
    <source>
        <dbReference type="ARBA" id="ARBA00023163"/>
    </source>
</evidence>
<dbReference type="GO" id="GO:0030288">
    <property type="term" value="C:outer membrane-bounded periplasmic space"/>
    <property type="evidence" value="ECO:0007669"/>
    <property type="project" value="TreeGrafter"/>
</dbReference>
<dbReference type="SUPFAM" id="SSF46689">
    <property type="entry name" value="Homeodomain-like"/>
    <property type="match status" value="2"/>
</dbReference>
<dbReference type="SUPFAM" id="SSF51215">
    <property type="entry name" value="Regulatory protein AraC"/>
    <property type="match status" value="1"/>
</dbReference>
<keyword evidence="11" id="KW-1185">Reference proteome</keyword>
<evidence type="ECO:0000259" key="9">
    <source>
        <dbReference type="PROSITE" id="PS50983"/>
    </source>
</evidence>
<evidence type="ECO:0000256" key="5">
    <source>
        <dbReference type="ARBA" id="ARBA00023015"/>
    </source>
</evidence>
<dbReference type="Proteomes" id="UP000621560">
    <property type="component" value="Unassembled WGS sequence"/>
</dbReference>
<dbReference type="InterPro" id="IPR018060">
    <property type="entry name" value="HTH_AraC"/>
</dbReference>
<comment type="subcellular location">
    <subcellularLocation>
        <location evidence="1">Cell envelope</location>
    </subcellularLocation>
</comment>
<dbReference type="PANTHER" id="PTHR30532">
    <property type="entry name" value="IRON III DICITRATE-BINDING PERIPLASMIC PROTEIN"/>
    <property type="match status" value="1"/>
</dbReference>
<dbReference type="InterPro" id="IPR037923">
    <property type="entry name" value="HTH-like"/>
</dbReference>
<keyword evidence="4" id="KW-0732">Signal</keyword>
<comment type="similarity">
    <text evidence="2">Belongs to the bacterial solute-binding protein 8 family.</text>
</comment>
<proteinExistence type="inferred from homology"/>
<keyword evidence="7" id="KW-0804">Transcription</keyword>
<dbReference type="PROSITE" id="PS01124">
    <property type="entry name" value="HTH_ARAC_FAMILY_2"/>
    <property type="match status" value="1"/>
</dbReference>
<evidence type="ECO:0000256" key="3">
    <source>
        <dbReference type="ARBA" id="ARBA00022448"/>
    </source>
</evidence>
<reference evidence="10" key="1">
    <citation type="submission" date="2020-09" db="EMBL/GenBank/DDBJ databases">
        <title>A novel bacterium of genus Paenibacillus, isolated from South China Sea.</title>
        <authorList>
            <person name="Huang H."/>
            <person name="Mo K."/>
            <person name="Hu Y."/>
        </authorList>
    </citation>
    <scope>NUCLEOTIDE SEQUENCE</scope>
    <source>
        <strain evidence="10">IB182496</strain>
    </source>
</reference>
<evidence type="ECO:0000313" key="10">
    <source>
        <dbReference type="EMBL" id="MBD2848295.1"/>
    </source>
</evidence>
<evidence type="ECO:0000256" key="2">
    <source>
        <dbReference type="ARBA" id="ARBA00008814"/>
    </source>
</evidence>
<dbReference type="PROSITE" id="PS50983">
    <property type="entry name" value="FE_B12_PBP"/>
    <property type="match status" value="1"/>
</dbReference>
<dbReference type="SMART" id="SM00342">
    <property type="entry name" value="HTH_ARAC"/>
    <property type="match status" value="1"/>
</dbReference>
<dbReference type="InterPro" id="IPR003313">
    <property type="entry name" value="AraC-bd"/>
</dbReference>
<dbReference type="InterPro" id="IPR009057">
    <property type="entry name" value="Homeodomain-like_sf"/>
</dbReference>
<dbReference type="InterPro" id="IPR014710">
    <property type="entry name" value="RmlC-like_jellyroll"/>
</dbReference>
<dbReference type="Pfam" id="PF01497">
    <property type="entry name" value="Peripla_BP_2"/>
    <property type="match status" value="1"/>
</dbReference>
<evidence type="ECO:0000259" key="8">
    <source>
        <dbReference type="PROSITE" id="PS01124"/>
    </source>
</evidence>
<dbReference type="SUPFAM" id="SSF53807">
    <property type="entry name" value="Helical backbone' metal receptor"/>
    <property type="match status" value="1"/>
</dbReference>
<name>A0A927GUL6_9BACL</name>
<dbReference type="PANTHER" id="PTHR30532:SF1">
    <property type="entry name" value="IRON(3+)-HYDROXAMATE-BINDING PROTEIN FHUD"/>
    <property type="match status" value="1"/>
</dbReference>
<dbReference type="Pfam" id="PF02311">
    <property type="entry name" value="AraC_binding"/>
    <property type="match status" value="1"/>
</dbReference>
<accession>A0A927GUL6</accession>
<protein>
    <submittedName>
        <fullName evidence="10">AraC family transcriptional regulator</fullName>
    </submittedName>
</protein>
<comment type="caution">
    <text evidence="10">The sequence shown here is derived from an EMBL/GenBank/DDBJ whole genome shotgun (WGS) entry which is preliminary data.</text>
</comment>
<feature type="domain" description="HTH araC/xylS-type" evidence="8">
    <location>
        <begin position="179"/>
        <end position="277"/>
    </location>
</feature>
<dbReference type="GO" id="GO:0043565">
    <property type="term" value="F:sequence-specific DNA binding"/>
    <property type="evidence" value="ECO:0007669"/>
    <property type="project" value="InterPro"/>
</dbReference>
<evidence type="ECO:0000256" key="4">
    <source>
        <dbReference type="ARBA" id="ARBA00022729"/>
    </source>
</evidence>
<dbReference type="Gene3D" id="1.10.10.60">
    <property type="entry name" value="Homeodomain-like"/>
    <property type="match status" value="2"/>
</dbReference>
<dbReference type="Pfam" id="PF12833">
    <property type="entry name" value="HTH_18"/>
    <property type="match status" value="1"/>
</dbReference>
<dbReference type="GO" id="GO:1901678">
    <property type="term" value="P:iron coordination entity transport"/>
    <property type="evidence" value="ECO:0007669"/>
    <property type="project" value="UniProtKB-ARBA"/>
</dbReference>
<dbReference type="EMBL" id="JACXIZ010000060">
    <property type="protein sequence ID" value="MBD2848295.1"/>
    <property type="molecule type" value="Genomic_DNA"/>
</dbReference>
<dbReference type="Gene3D" id="3.40.50.1980">
    <property type="entry name" value="Nitrogenase molybdenum iron protein domain"/>
    <property type="match status" value="2"/>
</dbReference>
<dbReference type="InterPro" id="IPR002491">
    <property type="entry name" value="ABC_transptr_periplasmic_BD"/>
</dbReference>
<dbReference type="AlphaFoldDB" id="A0A927GUL6"/>
<feature type="domain" description="Fe/B12 periplasmic-binding" evidence="9">
    <location>
        <begin position="310"/>
        <end position="571"/>
    </location>
</feature>
<evidence type="ECO:0000256" key="6">
    <source>
        <dbReference type="ARBA" id="ARBA00023125"/>
    </source>
</evidence>
<sequence>MKAGRRAEAGARHTYLLLELRNIGPVAESMRRDAHYTLFYVREGSGSADIDGARHTVQAGDGILLAPGTDYRLRTRRGDGLHGFEAAFRVIWPVEAVRPGRAAGCELLASGGVIFRCEASSAVDELVDALLLLEQESEACLQLRQQRLFLELLEQIWPSVQRQGAEDADAREVAASAIERTIAAMEQDYGRPMTREQLAAIAGMSPGYYSSLFRKRTGKSPMDRLADIRIAHAKRLLIETDRPLRLIAQSVGYNSEFYFSSRFKQVTGLSPSAYAQRSRSRQLASSAALTSILRRGLRPHGETCTAQPKPLRIAGLFLEDYLTVLGIKPVVQYALGGYEQTYLAPYLTDVVKLDVRQIDYQLLRSASPDMIVLGFPSFASGGQYERFAAIAPTVVFQRADGDWRSTLYNLGELIGRETQAQRAIDHYERKVKQARAALARKVGMETVALVRFHFRDGLCLYSGHDNYISPVLYDDLGLAKPRLLHEWERAGREPVVPIAPELLAELDADHLFLVVDASQQALAQRTMSSDLWNRLPAVRAQRVYRGTTDVWMTFGLIAHECKIEHVLQALL</sequence>
<keyword evidence="5" id="KW-0805">Transcription regulation</keyword>
<keyword evidence="3" id="KW-0813">Transport</keyword>
<dbReference type="GO" id="GO:0003700">
    <property type="term" value="F:DNA-binding transcription factor activity"/>
    <property type="evidence" value="ECO:0007669"/>
    <property type="project" value="InterPro"/>
</dbReference>